<reference evidence="2" key="1">
    <citation type="submission" date="2020-05" db="EMBL/GenBank/DDBJ databases">
        <title>Phylogenomic resolution of chytrid fungi.</title>
        <authorList>
            <person name="Stajich J.E."/>
            <person name="Amses K."/>
            <person name="Simmons R."/>
            <person name="Seto K."/>
            <person name="Myers J."/>
            <person name="Bonds A."/>
            <person name="Quandt C.A."/>
            <person name="Barry K."/>
            <person name="Liu P."/>
            <person name="Grigoriev I."/>
            <person name="Longcore J.E."/>
            <person name="James T.Y."/>
        </authorList>
    </citation>
    <scope>NUCLEOTIDE SEQUENCE</scope>
    <source>
        <strain evidence="2">JEL0476</strain>
    </source>
</reference>
<evidence type="ECO:0000313" key="2">
    <source>
        <dbReference type="EMBL" id="KAJ3210268.1"/>
    </source>
</evidence>
<gene>
    <name evidence="2" type="ORF">HK099_008277</name>
</gene>
<dbReference type="EMBL" id="JADGJW010000899">
    <property type="protein sequence ID" value="KAJ3210268.1"/>
    <property type="molecule type" value="Genomic_DNA"/>
</dbReference>
<keyword evidence="3" id="KW-1185">Reference proteome</keyword>
<dbReference type="AlphaFoldDB" id="A0AAD5TVI8"/>
<evidence type="ECO:0000256" key="1">
    <source>
        <dbReference type="SAM" id="MobiDB-lite"/>
    </source>
</evidence>
<proteinExistence type="predicted"/>
<sequence length="485" mass="55247">MNENVRESNFTEKDQNKYGLLKRANVIKKWKKLTNDDDDFKKPIEEATDYLIPNKNLKDENTILQTPNDYSNDKLNIENFLVPKINVTNTESKILRRSTERGRSRNNDFLEIKIKKKSRSRSKSNHRHHDISHNNGPPGYCLIKKKTELKSNLLKNDEPLVSALVELLKNDDMDSFNYKNILNLSEVQNIKKHDTLKRTKTLTKQKTTTLRQQDADESDKEYFNQNSISLEKQFTLKKQISVKHNRTLKKISTQRDLINPFQESSEDDDSEFFDARENLNNFTLKKKTTVKKNFRKQTRFLKDMDEKGCSLNSHLSNANIDAKLNIPTGQMKKSSDFDFSRRVTTIKKKITPLVIRKNNTIYRKVSILAMGDRLGKTTSGKVLSQGFGAVLESGIIAGGISVLASSIAVSASNLNPELQQKLLENMYIKGSLEYAEHIGNLKTYLPSSLQALAEAAGTIATVSGGLDAVEMEISEDDGDEDWDDF</sequence>
<evidence type="ECO:0000313" key="3">
    <source>
        <dbReference type="Proteomes" id="UP001211065"/>
    </source>
</evidence>
<comment type="caution">
    <text evidence="2">The sequence shown here is derived from an EMBL/GenBank/DDBJ whole genome shotgun (WGS) entry which is preliminary data.</text>
</comment>
<name>A0AAD5TVI8_9FUNG</name>
<dbReference type="Proteomes" id="UP001211065">
    <property type="component" value="Unassembled WGS sequence"/>
</dbReference>
<protein>
    <submittedName>
        <fullName evidence="2">Uncharacterized protein</fullName>
    </submittedName>
</protein>
<feature type="compositionally biased region" description="Basic residues" evidence="1">
    <location>
        <begin position="115"/>
        <end position="130"/>
    </location>
</feature>
<accession>A0AAD5TVI8</accession>
<organism evidence="2 3">
    <name type="scientific">Clydaea vesicula</name>
    <dbReference type="NCBI Taxonomy" id="447962"/>
    <lineage>
        <taxon>Eukaryota</taxon>
        <taxon>Fungi</taxon>
        <taxon>Fungi incertae sedis</taxon>
        <taxon>Chytridiomycota</taxon>
        <taxon>Chytridiomycota incertae sedis</taxon>
        <taxon>Chytridiomycetes</taxon>
        <taxon>Lobulomycetales</taxon>
        <taxon>Lobulomycetaceae</taxon>
        <taxon>Clydaea</taxon>
    </lineage>
</organism>
<feature type="region of interest" description="Disordered" evidence="1">
    <location>
        <begin position="115"/>
        <end position="139"/>
    </location>
</feature>